<feature type="compositionally biased region" description="Polar residues" evidence="1">
    <location>
        <begin position="40"/>
        <end position="49"/>
    </location>
</feature>
<comment type="caution">
    <text evidence="2">The sequence shown here is derived from an EMBL/GenBank/DDBJ whole genome shotgun (WGS) entry which is preliminary data.</text>
</comment>
<dbReference type="EMBL" id="NIZT01000008">
    <property type="protein sequence ID" value="RBQ24229.1"/>
    <property type="molecule type" value="Genomic_DNA"/>
</dbReference>
<name>A0A366MFF3_9EURY</name>
<dbReference type="Proteomes" id="UP000253099">
    <property type="component" value="Unassembled WGS sequence"/>
</dbReference>
<gene>
    <name evidence="2" type="ORF">ALNOE001_03440</name>
</gene>
<sequence length="49" mass="5453">MFNFNVNNQLLSANATVNALLNPNPTPTLNPNPEIDNENNKTNKTMIIQ</sequence>
<evidence type="ECO:0000313" key="2">
    <source>
        <dbReference type="EMBL" id="RBQ24229.1"/>
    </source>
</evidence>
<proteinExistence type="predicted"/>
<evidence type="ECO:0000313" key="3">
    <source>
        <dbReference type="Proteomes" id="UP000253099"/>
    </source>
</evidence>
<reference evidence="2 3" key="1">
    <citation type="submission" date="2018-06" db="EMBL/GenBank/DDBJ databases">
        <title>Genomic insight into two independent archaeal endosymbiosis events.</title>
        <authorList>
            <person name="Lind A.E."/>
            <person name="Lewis W.H."/>
            <person name="Spang A."/>
            <person name="Guy L."/>
            <person name="Embley M.T."/>
            <person name="Ettema T.J.G."/>
        </authorList>
    </citation>
    <scope>NUCLEOTIDE SEQUENCE [LARGE SCALE GENOMIC DNA]</scope>
    <source>
        <strain evidence="2">NOE</strain>
    </source>
</reference>
<protein>
    <submittedName>
        <fullName evidence="2">Uncharacterized protein</fullName>
    </submittedName>
</protein>
<organism evidence="2 3">
    <name type="scientific">Candidatus Methanobinarius endosymbioticus</name>
    <dbReference type="NCBI Taxonomy" id="2006182"/>
    <lineage>
        <taxon>Archaea</taxon>
        <taxon>Methanobacteriati</taxon>
        <taxon>Methanobacteriota</taxon>
        <taxon>Methanomada group</taxon>
        <taxon>Methanobacteria</taxon>
        <taxon>Methanobacteriales</taxon>
        <taxon>Methanobacteriaceae</taxon>
        <taxon>Candidatus Methanobinarius</taxon>
    </lineage>
</organism>
<feature type="region of interest" description="Disordered" evidence="1">
    <location>
        <begin position="22"/>
        <end position="49"/>
    </location>
</feature>
<evidence type="ECO:0000256" key="1">
    <source>
        <dbReference type="SAM" id="MobiDB-lite"/>
    </source>
</evidence>
<keyword evidence="3" id="KW-1185">Reference proteome</keyword>
<accession>A0A366MFF3</accession>
<dbReference type="AlphaFoldDB" id="A0A366MFF3"/>